<evidence type="ECO:0000313" key="1">
    <source>
        <dbReference type="EMBL" id="KAL0940030.1"/>
    </source>
</evidence>
<organism evidence="1 2">
    <name type="scientific">Colletotrichum truncatum</name>
    <name type="common">Anthracnose fungus</name>
    <name type="synonym">Colletotrichum capsici</name>
    <dbReference type="NCBI Taxonomy" id="5467"/>
    <lineage>
        <taxon>Eukaryota</taxon>
        <taxon>Fungi</taxon>
        <taxon>Dikarya</taxon>
        <taxon>Ascomycota</taxon>
        <taxon>Pezizomycotina</taxon>
        <taxon>Sordariomycetes</taxon>
        <taxon>Hypocreomycetidae</taxon>
        <taxon>Glomerellales</taxon>
        <taxon>Glomerellaceae</taxon>
        <taxon>Colletotrichum</taxon>
        <taxon>Colletotrichum truncatum species complex</taxon>
    </lineage>
</organism>
<keyword evidence="2" id="KW-1185">Reference proteome</keyword>
<accession>A0ACC3Z7J0</accession>
<dbReference type="EMBL" id="VUJX02000003">
    <property type="protein sequence ID" value="KAL0940030.1"/>
    <property type="molecule type" value="Genomic_DNA"/>
</dbReference>
<protein>
    <submittedName>
        <fullName evidence="1">Fusicoccadiene synthase 1</fullName>
    </submittedName>
</protein>
<proteinExistence type="predicted"/>
<evidence type="ECO:0000313" key="2">
    <source>
        <dbReference type="Proteomes" id="UP000805649"/>
    </source>
</evidence>
<comment type="caution">
    <text evidence="1">The sequence shown here is derived from an EMBL/GenBank/DDBJ whole genome shotgun (WGS) entry which is preliminary data.</text>
</comment>
<sequence length="658" mass="74418">MQVDACEEMSIAAAHEEHLDLDAAMDVNDSRRLSSDSRSAKTKELVSMAILECLKVDRVGALRMLEAYRKQWLAVMETYNTEEIDSLDEYFTSRANNGGMGAYYAMLEFSLGIVVSDEEYDLMATPIKHVERCMLLTNDYWSWPREREQAKTQEAGKVFNTVWFLMKQEQCSEEDAMAKVAEMVHAEELRWVNAKNQIYQEHQDLRPDLVRFLESLHTALAGNDFWSSQCYRHNDWAHIPEQPSENHPKIHELASLGRIAASSDSEISLMPPMPKDKIPNAAQNSPTLFCPAKSVSDNFQNQQSVNSISNSHTEANTPDASRSSSSLPDSSCPTTVSDDAPTPSISASKVISAPIQYVQSLPSKGFRTTLIDCLNTWLEVPQREMDSIKKVINSLHDSSLILDDIEDNAKLRRGFPATHIIYGASQSINSATFLYVQAVEVINELGDKKMMNVLLSHLRQLFYGQALDLYWTFNRKCPSEDEYFDMVSQKTGGLLLMVSDLMMAASPRYAADHETSQHLVHKTISSFLRLSGLYYQVRDDYMNIMSADYTNKKGFCEDLDEQKFSYMMVYMSQKCPETMCQIEGMFKAVNNGIAEPMETKKFMVSLLHKSGSLDATKKLLMRWQDDIKNDIGILEGQFGLQNAGLRLLMESLSIEAIS</sequence>
<gene>
    <name evidence="1" type="ORF">CTRU02_206640</name>
</gene>
<dbReference type="Proteomes" id="UP000805649">
    <property type="component" value="Unassembled WGS sequence"/>
</dbReference>
<name>A0ACC3Z7J0_COLTU</name>
<reference evidence="1 2" key="1">
    <citation type="journal article" date="2020" name="Phytopathology">
        <title>Genome Sequence Resources of Colletotrichum truncatum, C. plurivorum, C. musicola, and C. sojae: Four Species Pathogenic to Soybean (Glycine max).</title>
        <authorList>
            <person name="Rogerio F."/>
            <person name="Boufleur T.R."/>
            <person name="Ciampi-Guillardi M."/>
            <person name="Sukno S.A."/>
            <person name="Thon M.R."/>
            <person name="Massola Junior N.S."/>
            <person name="Baroncelli R."/>
        </authorList>
    </citation>
    <scope>NUCLEOTIDE SEQUENCE [LARGE SCALE GENOMIC DNA]</scope>
    <source>
        <strain evidence="1 2">CMES1059</strain>
    </source>
</reference>